<feature type="compositionally biased region" description="Basic and acidic residues" evidence="1">
    <location>
        <begin position="1"/>
        <end position="11"/>
    </location>
</feature>
<evidence type="ECO:0000313" key="3">
    <source>
        <dbReference type="Proteomes" id="UP000077248"/>
    </source>
</evidence>
<accession>A0A177D3I9</accession>
<dbReference type="VEuPathDB" id="FungiDB:CC77DRAFT_585005"/>
<sequence length="195" mass="21513">MSRTHTDRGCEARGSSCLSSGNPVSGTVIYSTTCILCVSKLRPKYKDIHKFSKLGTTARRPFGGVESDRPHISGCGTDAVVTFQSTRQAQRLRASESKLTRLLSSCQTLPQNSILDLAQLCRSMTRFFFILTRERRDSSQILCHQSSCPLESDPSPYIGQINIDPTKSHSASRNGDLFKNGPEFLPSQVLGAHYL</sequence>
<name>A0A177D3I9_ALTAL</name>
<gene>
    <name evidence="2" type="ORF">CC77DRAFT_585005</name>
</gene>
<keyword evidence="3" id="KW-1185">Reference proteome</keyword>
<proteinExistence type="predicted"/>
<dbReference type="GeneID" id="29117961"/>
<feature type="region of interest" description="Disordered" evidence="1">
    <location>
        <begin position="1"/>
        <end position="20"/>
    </location>
</feature>
<dbReference type="KEGG" id="aalt:CC77DRAFT_585005"/>
<dbReference type="AlphaFoldDB" id="A0A177D3I9"/>
<dbReference type="EMBL" id="KV441505">
    <property type="protein sequence ID" value="OAG13817.1"/>
    <property type="molecule type" value="Genomic_DNA"/>
</dbReference>
<protein>
    <submittedName>
        <fullName evidence="2">Uncharacterized protein</fullName>
    </submittedName>
</protein>
<reference evidence="2 3" key="1">
    <citation type="submission" date="2016-05" db="EMBL/GenBank/DDBJ databases">
        <title>Comparative analysis of secretome profiles of manganese(II)-oxidizing ascomycete fungi.</title>
        <authorList>
            <consortium name="DOE Joint Genome Institute"/>
            <person name="Zeiner C.A."/>
            <person name="Purvine S.O."/>
            <person name="Zink E.M."/>
            <person name="Wu S."/>
            <person name="Pasa-Tolic L."/>
            <person name="Chaput D.L."/>
            <person name="Haridas S."/>
            <person name="Grigoriev I.V."/>
            <person name="Santelli C.M."/>
            <person name="Hansel C.M."/>
        </authorList>
    </citation>
    <scope>NUCLEOTIDE SEQUENCE [LARGE SCALE GENOMIC DNA]</scope>
    <source>
        <strain evidence="2 3">SRC1lrK2f</strain>
    </source>
</reference>
<evidence type="ECO:0000256" key="1">
    <source>
        <dbReference type="SAM" id="MobiDB-lite"/>
    </source>
</evidence>
<organism evidence="2 3">
    <name type="scientific">Alternaria alternata</name>
    <name type="common">Alternaria rot fungus</name>
    <name type="synonym">Torula alternata</name>
    <dbReference type="NCBI Taxonomy" id="5599"/>
    <lineage>
        <taxon>Eukaryota</taxon>
        <taxon>Fungi</taxon>
        <taxon>Dikarya</taxon>
        <taxon>Ascomycota</taxon>
        <taxon>Pezizomycotina</taxon>
        <taxon>Dothideomycetes</taxon>
        <taxon>Pleosporomycetidae</taxon>
        <taxon>Pleosporales</taxon>
        <taxon>Pleosporineae</taxon>
        <taxon>Pleosporaceae</taxon>
        <taxon>Alternaria</taxon>
        <taxon>Alternaria sect. Alternaria</taxon>
        <taxon>Alternaria alternata complex</taxon>
    </lineage>
</organism>
<dbReference type="RefSeq" id="XP_018379238.1">
    <property type="nucleotide sequence ID" value="XM_018532367.1"/>
</dbReference>
<dbReference type="Proteomes" id="UP000077248">
    <property type="component" value="Unassembled WGS sequence"/>
</dbReference>
<evidence type="ECO:0000313" key="2">
    <source>
        <dbReference type="EMBL" id="OAG13817.1"/>
    </source>
</evidence>